<sequence length="69" mass="8370">FKRKSRVFYSQIPHLTRKSRVFPREFRIYAKNTHFLFSNPPFKQKSRLFSSQIPQLCKNHAFSLRKSPI</sequence>
<protein>
    <submittedName>
        <fullName evidence="1">Uncharacterized protein</fullName>
    </submittedName>
</protein>
<dbReference type="AlphaFoldDB" id="S7J568"/>
<name>S7J568_9CHLA</name>
<accession>S7J568</accession>
<proteinExistence type="predicted"/>
<gene>
    <name evidence="1" type="ORF">CP10139811_1312</name>
</gene>
<dbReference type="EMBL" id="ATNB01000088">
    <property type="protein sequence ID" value="EPP35197.1"/>
    <property type="molecule type" value="Genomic_DNA"/>
</dbReference>
<dbReference type="Proteomes" id="UP000016200">
    <property type="component" value="Unassembled WGS sequence"/>
</dbReference>
<evidence type="ECO:0000313" key="2">
    <source>
        <dbReference type="Proteomes" id="UP000016200"/>
    </source>
</evidence>
<evidence type="ECO:0000313" key="1">
    <source>
        <dbReference type="EMBL" id="EPP35197.1"/>
    </source>
</evidence>
<reference evidence="1 2" key="1">
    <citation type="submission" date="2013-04" db="EMBL/GenBank/DDBJ databases">
        <title>Genome sequence of Chlamydia psittaci 10-1398/11.</title>
        <authorList>
            <person name="Huot-Creasy H."/>
            <person name="McCracken C.L."/>
            <person name="Humphries M."/>
            <person name="Sachse K."/>
            <person name="Laroucau K."/>
            <person name="Bavoil P."/>
            <person name="Myers G.S."/>
        </authorList>
    </citation>
    <scope>NUCLEOTIDE SEQUENCE [LARGE SCALE GENOMIC DNA]</scope>
    <source>
        <strain evidence="1 2">10_1398_11</strain>
    </source>
</reference>
<organism evidence="1 2">
    <name type="scientific">Chlamydia ibidis</name>
    <dbReference type="NCBI Taxonomy" id="1405396"/>
    <lineage>
        <taxon>Bacteria</taxon>
        <taxon>Pseudomonadati</taxon>
        <taxon>Chlamydiota</taxon>
        <taxon>Chlamydiia</taxon>
        <taxon>Chlamydiales</taxon>
        <taxon>Chlamydiaceae</taxon>
        <taxon>Chlamydia/Chlamydophila group</taxon>
        <taxon>Chlamydia</taxon>
    </lineage>
</organism>
<dbReference type="HOGENOM" id="CLU_131228_3_1_0"/>
<comment type="caution">
    <text evidence="1">The sequence shown here is derived from an EMBL/GenBank/DDBJ whole genome shotgun (WGS) entry which is preliminary data.</text>
</comment>
<feature type="non-terminal residue" evidence="1">
    <location>
        <position position="1"/>
    </location>
</feature>